<feature type="non-terminal residue" evidence="7">
    <location>
        <position position="1"/>
    </location>
</feature>
<feature type="non-terminal residue" evidence="7">
    <location>
        <position position="206"/>
    </location>
</feature>
<dbReference type="OrthoDB" id="512667at2759"/>
<name>K6V0H1_PLACD</name>
<dbReference type="GO" id="GO:0006457">
    <property type="term" value="P:protein folding"/>
    <property type="evidence" value="ECO:0007669"/>
    <property type="project" value="TreeGrafter"/>
</dbReference>
<dbReference type="OMA" id="YNNMLEI"/>
<evidence type="ECO:0000313" key="8">
    <source>
        <dbReference type="Proteomes" id="UP000006319"/>
    </source>
</evidence>
<keyword evidence="8" id="KW-1185">Reference proteome</keyword>
<feature type="region of interest" description="Disordered" evidence="5">
    <location>
        <begin position="59"/>
        <end position="89"/>
    </location>
</feature>
<reference evidence="7 8" key="1">
    <citation type="journal article" date="2012" name="Nat. Genet.">
        <title>Plasmodium cynomolgi genome sequences provide insight into Plasmodium vivax and the monkey malaria clade.</title>
        <authorList>
            <person name="Tachibana S."/>
            <person name="Sullivan S.A."/>
            <person name="Kawai S."/>
            <person name="Nakamura S."/>
            <person name="Kim H.R."/>
            <person name="Goto N."/>
            <person name="Arisue N."/>
            <person name="Palacpac N.M.Q."/>
            <person name="Honma H."/>
            <person name="Yagi M."/>
            <person name="Tougan T."/>
            <person name="Katakai Y."/>
            <person name="Kaneko O."/>
            <person name="Mita T."/>
            <person name="Kita K."/>
            <person name="Yasutomi Y."/>
            <person name="Sutton P.L."/>
            <person name="Shakhbatyan R."/>
            <person name="Horii T."/>
            <person name="Yasunaga T."/>
            <person name="Barnwell J.W."/>
            <person name="Escalante A.A."/>
            <person name="Carlton J.M."/>
            <person name="Tanabe K."/>
        </authorList>
    </citation>
    <scope>NUCLEOTIDE SEQUENCE [LARGE SCALE GENOMIC DNA]</scope>
    <source>
        <strain evidence="7 8">B</strain>
    </source>
</reference>
<dbReference type="GO" id="GO:0005739">
    <property type="term" value="C:mitochondrion"/>
    <property type="evidence" value="ECO:0007669"/>
    <property type="project" value="TreeGrafter"/>
</dbReference>
<protein>
    <recommendedName>
        <fullName evidence="6">DNL-type domain-containing protein</fullName>
    </recommendedName>
</protein>
<dbReference type="Proteomes" id="UP000006319">
    <property type="component" value="Chromosome 13"/>
</dbReference>
<dbReference type="RefSeq" id="XP_004224442.1">
    <property type="nucleotide sequence ID" value="XM_004224394.1"/>
</dbReference>
<evidence type="ECO:0000259" key="6">
    <source>
        <dbReference type="PROSITE" id="PS51501"/>
    </source>
</evidence>
<keyword evidence="3" id="KW-0862">Zinc</keyword>
<evidence type="ECO:0000256" key="2">
    <source>
        <dbReference type="ARBA" id="ARBA00022771"/>
    </source>
</evidence>
<dbReference type="GeneID" id="14694869"/>
<sequence length="206" mass="22260">EILCKGCHTDNPVPFGKAYFGTLNGGGDKGKGDAHGFQEAGTAVSSTLCGEKSDDQNVCNGQTGEGQSGHGNGAATDTVQLNAGGNNSLPGDDPHAMTTTDVIKNEVATEQGSDQLTKEYMVLMFTCKICEKKSVKKFSKQAYNNGVVIIRCPSCENLHLISDQLGWFQEGKTNIEDILKQKGEKVIRRFSYNNMLEIDDLLNAYK</sequence>
<evidence type="ECO:0000256" key="3">
    <source>
        <dbReference type="ARBA" id="ARBA00022833"/>
    </source>
</evidence>
<evidence type="ECO:0000313" key="7">
    <source>
        <dbReference type="EMBL" id="GAB68495.1"/>
    </source>
</evidence>
<evidence type="ECO:0000256" key="4">
    <source>
        <dbReference type="PROSITE-ProRule" id="PRU00834"/>
    </source>
</evidence>
<dbReference type="PANTHER" id="PTHR20922">
    <property type="entry name" value="DNL-TYPE ZINC FINGER PROTEIN"/>
    <property type="match status" value="1"/>
</dbReference>
<dbReference type="AlphaFoldDB" id="K6V0H1"/>
<dbReference type="GO" id="GO:0051087">
    <property type="term" value="F:protein-folding chaperone binding"/>
    <property type="evidence" value="ECO:0007669"/>
    <property type="project" value="TreeGrafter"/>
</dbReference>
<dbReference type="GO" id="GO:0008270">
    <property type="term" value="F:zinc ion binding"/>
    <property type="evidence" value="ECO:0007669"/>
    <property type="project" value="UniProtKB-KW"/>
</dbReference>
<dbReference type="GO" id="GO:0050821">
    <property type="term" value="P:protein stabilization"/>
    <property type="evidence" value="ECO:0007669"/>
    <property type="project" value="TreeGrafter"/>
</dbReference>
<dbReference type="InterPro" id="IPR024158">
    <property type="entry name" value="Mt_import_TIM15"/>
</dbReference>
<dbReference type="eggNOG" id="KOG3277">
    <property type="taxonomic scope" value="Eukaryota"/>
</dbReference>
<accession>K6V0H1</accession>
<proteinExistence type="predicted"/>
<dbReference type="PROSITE" id="PS51501">
    <property type="entry name" value="ZF_DNL"/>
    <property type="match status" value="1"/>
</dbReference>
<feature type="domain" description="DNL-type" evidence="6">
    <location>
        <begin position="116"/>
        <end position="206"/>
    </location>
</feature>
<feature type="compositionally biased region" description="Polar residues" evidence="5">
    <location>
        <begin position="75"/>
        <end position="89"/>
    </location>
</feature>
<organism evidence="7 8">
    <name type="scientific">Plasmodium cynomolgi (strain B)</name>
    <dbReference type="NCBI Taxonomy" id="1120755"/>
    <lineage>
        <taxon>Eukaryota</taxon>
        <taxon>Sar</taxon>
        <taxon>Alveolata</taxon>
        <taxon>Apicomplexa</taxon>
        <taxon>Aconoidasida</taxon>
        <taxon>Haemosporida</taxon>
        <taxon>Plasmodiidae</taxon>
        <taxon>Plasmodium</taxon>
        <taxon>Plasmodium (Plasmodium)</taxon>
    </lineage>
</organism>
<dbReference type="VEuPathDB" id="PlasmoDB:PCYB_133690"/>
<evidence type="ECO:0000256" key="5">
    <source>
        <dbReference type="SAM" id="MobiDB-lite"/>
    </source>
</evidence>
<dbReference type="GO" id="GO:0030150">
    <property type="term" value="P:protein import into mitochondrial matrix"/>
    <property type="evidence" value="ECO:0007669"/>
    <property type="project" value="TreeGrafter"/>
</dbReference>
<evidence type="ECO:0000256" key="1">
    <source>
        <dbReference type="ARBA" id="ARBA00022723"/>
    </source>
</evidence>
<dbReference type="KEGG" id="pcy:PCYB_133690"/>
<dbReference type="Pfam" id="PF05180">
    <property type="entry name" value="zf-DNL"/>
    <property type="match status" value="1"/>
</dbReference>
<dbReference type="InterPro" id="IPR007853">
    <property type="entry name" value="Znf_DNL-typ"/>
</dbReference>
<gene>
    <name evidence="7" type="ORF">PCYB_133690</name>
</gene>
<feature type="compositionally biased region" description="Gly residues" evidence="5">
    <location>
        <begin position="63"/>
        <end position="72"/>
    </location>
</feature>
<keyword evidence="1" id="KW-0479">Metal-binding</keyword>
<dbReference type="EMBL" id="DF157105">
    <property type="protein sequence ID" value="GAB68495.1"/>
    <property type="molecule type" value="Genomic_DNA"/>
</dbReference>
<dbReference type="PANTHER" id="PTHR20922:SF13">
    <property type="entry name" value="DNL-TYPE ZINC FINGER PROTEIN"/>
    <property type="match status" value="1"/>
</dbReference>
<keyword evidence="2 4" id="KW-0863">Zinc-finger</keyword>